<dbReference type="EMBL" id="AUPL01002987">
    <property type="protein sequence ID" value="ESL09295.1"/>
    <property type="molecule type" value="Genomic_DNA"/>
</dbReference>
<comment type="caution">
    <text evidence="2">The sequence shown here is derived from an EMBL/GenBank/DDBJ whole genome shotgun (WGS) entry which is preliminary data.</text>
</comment>
<accession>A0A061J4N7</accession>
<proteinExistence type="predicted"/>
<feature type="region of interest" description="Disordered" evidence="1">
    <location>
        <begin position="311"/>
        <end position="361"/>
    </location>
</feature>
<gene>
    <name evidence="2" type="ORF">TRSC58_02987</name>
</gene>
<evidence type="ECO:0000313" key="2">
    <source>
        <dbReference type="EMBL" id="ESL09295.1"/>
    </source>
</evidence>
<sequence length="535" mass="57228">MPLVGGDSCGLSARDLDDGERAQLYSTRPAHHSEVRVRPEVAMRHLAEEFLNLEKQMKMWQRQLHRGLNNIERRVGRCESALLSRKTVAPRAAVVGAQKHTYSDVQDGAENEFKRLYFTLTALREKVAECSRSRASCLVPDTQWGSGWKEVESTPKHDAGDDDEVSAEGGEAFAFHCGAGHICATKEMSPIADTSAVDSGESAGLTPDAVESSPAHMAVAGAATADVGGGDGEWRHREKTWRCAASSYSHESHAPSSFQPMPSFSTVTPNTRQACSAAESTCCRDWLPFVREPCRPDEAVARGGRAADAPEFCRRSTATTATPPRDGAVTASPSARAPFAERRLFDSPEVSRRGERGAPSVSSKLTSSAFLFVKGGRKASSAIVGAVGPPQSSTKPVFLSGPLSNEQKWPDTLPFPRLGDNFGAVSATAVDDIPAAPPLYFVPKHLCTSSGDSYEGASERDSVEEGEAERSESRNRGVPSVPAPLTPKEGSVWQKVVALAHAEQHYEQLCALLHPPHSVLSSGILDVSASTAIGI</sequence>
<evidence type="ECO:0000256" key="1">
    <source>
        <dbReference type="SAM" id="MobiDB-lite"/>
    </source>
</evidence>
<organism evidence="2 3">
    <name type="scientific">Trypanosoma rangeli SC58</name>
    <dbReference type="NCBI Taxonomy" id="429131"/>
    <lineage>
        <taxon>Eukaryota</taxon>
        <taxon>Discoba</taxon>
        <taxon>Euglenozoa</taxon>
        <taxon>Kinetoplastea</taxon>
        <taxon>Metakinetoplastina</taxon>
        <taxon>Trypanosomatida</taxon>
        <taxon>Trypanosomatidae</taxon>
        <taxon>Trypanosoma</taxon>
        <taxon>Herpetosoma</taxon>
    </lineage>
</organism>
<evidence type="ECO:0000313" key="3">
    <source>
        <dbReference type="Proteomes" id="UP000031737"/>
    </source>
</evidence>
<feature type="compositionally biased region" description="Basic and acidic residues" evidence="1">
    <location>
        <begin position="339"/>
        <end position="356"/>
    </location>
</feature>
<name>A0A061J4N7_TRYRA</name>
<protein>
    <submittedName>
        <fullName evidence="2">Uncharacterized protein</fullName>
    </submittedName>
</protein>
<dbReference type="AlphaFoldDB" id="A0A061J4N7"/>
<feature type="region of interest" description="Disordered" evidence="1">
    <location>
        <begin position="451"/>
        <end position="486"/>
    </location>
</feature>
<dbReference type="Proteomes" id="UP000031737">
    <property type="component" value="Unassembled WGS sequence"/>
</dbReference>
<feature type="compositionally biased region" description="Basic and acidic residues" evidence="1">
    <location>
        <begin position="457"/>
        <end position="475"/>
    </location>
</feature>
<reference evidence="2 3" key="1">
    <citation type="submission" date="2013-07" db="EMBL/GenBank/DDBJ databases">
        <authorList>
            <person name="Stoco P.H."/>
            <person name="Wagner G."/>
            <person name="Gerber A."/>
            <person name="Zaha A."/>
            <person name="Thompson C."/>
            <person name="Bartholomeu D.C."/>
            <person name="Luckemeyer D.D."/>
            <person name="Bahia D."/>
            <person name="Loreto E."/>
            <person name="Prestes E.B."/>
            <person name="Lima F.M."/>
            <person name="Rodrigues-Luiz G."/>
            <person name="Vallejo G.A."/>
            <person name="Filho J.F."/>
            <person name="Monteiro K.M."/>
            <person name="Tyler K.M."/>
            <person name="de Almeida L.G."/>
            <person name="Ortiz M.F."/>
            <person name="Siervo M.A."/>
            <person name="de Moraes M.H."/>
            <person name="Cunha O.L."/>
            <person name="Mendonca-Neto R."/>
            <person name="Silva R."/>
            <person name="Teixeira S.M."/>
            <person name="Murta S.M."/>
            <person name="Sincero T.C."/>
            <person name="Mendes T.A."/>
            <person name="Urmenyi T.P."/>
            <person name="Silva V.G."/>
            <person name="da Rocha W.D."/>
            <person name="Andersson B."/>
            <person name="Romanha A.J."/>
            <person name="Steindel M."/>
            <person name="de Vasconcelos A.T."/>
            <person name="Grisard E.C."/>
        </authorList>
    </citation>
    <scope>NUCLEOTIDE SEQUENCE [LARGE SCALE GENOMIC DNA]</scope>
    <source>
        <strain evidence="2 3">SC58</strain>
    </source>
</reference>
<keyword evidence="3" id="KW-1185">Reference proteome</keyword>
<dbReference type="OrthoDB" id="249586at2759"/>
<dbReference type="VEuPathDB" id="TriTrypDB:TRSC58_02987"/>